<dbReference type="STRING" id="599839.J4GP84"/>
<dbReference type="OrthoDB" id="6500128at2759"/>
<proteinExistence type="predicted"/>
<dbReference type="GeneID" id="24097246"/>
<keyword evidence="1" id="KW-1133">Transmembrane helix</keyword>
<name>J4GP84_9APHY</name>
<feature type="transmembrane region" description="Helical" evidence="1">
    <location>
        <begin position="137"/>
        <end position="158"/>
    </location>
</feature>
<dbReference type="EMBL" id="HE797077">
    <property type="protein sequence ID" value="CCM02335.1"/>
    <property type="molecule type" value="Genomic_DNA"/>
</dbReference>
<gene>
    <name evidence="2" type="ORF">FIBRA_04427</name>
</gene>
<keyword evidence="1" id="KW-0472">Membrane</keyword>
<keyword evidence="1" id="KW-0812">Transmembrane</keyword>
<feature type="transmembrane region" description="Helical" evidence="1">
    <location>
        <begin position="239"/>
        <end position="259"/>
    </location>
</feature>
<keyword evidence="3" id="KW-1185">Reference proteome</keyword>
<feature type="transmembrane region" description="Helical" evidence="1">
    <location>
        <begin position="201"/>
        <end position="219"/>
    </location>
</feature>
<reference evidence="2 3" key="1">
    <citation type="journal article" date="2012" name="Appl. Environ. Microbiol.">
        <title>Short-read sequencing for genomic analysis of the brown rot fungus Fibroporia radiculosa.</title>
        <authorList>
            <person name="Tang J.D."/>
            <person name="Perkins A.D."/>
            <person name="Sonstegard T.S."/>
            <person name="Schroeder S.G."/>
            <person name="Burgess S.C."/>
            <person name="Diehl S.V."/>
        </authorList>
    </citation>
    <scope>NUCLEOTIDE SEQUENCE [LARGE SCALE GENOMIC DNA]</scope>
    <source>
        <strain evidence="2 3">TFFH 294</strain>
    </source>
</reference>
<organism evidence="2 3">
    <name type="scientific">Fibroporia radiculosa</name>
    <dbReference type="NCBI Taxonomy" id="599839"/>
    <lineage>
        <taxon>Eukaryota</taxon>
        <taxon>Fungi</taxon>
        <taxon>Dikarya</taxon>
        <taxon>Basidiomycota</taxon>
        <taxon>Agaricomycotina</taxon>
        <taxon>Agaricomycetes</taxon>
        <taxon>Polyporales</taxon>
        <taxon>Fibroporiaceae</taxon>
        <taxon>Fibroporia</taxon>
    </lineage>
</organism>
<dbReference type="HOGENOM" id="CLU_1030721_0_0_1"/>
<protein>
    <submittedName>
        <fullName evidence="2">Uncharacterized protein</fullName>
    </submittedName>
</protein>
<evidence type="ECO:0000256" key="1">
    <source>
        <dbReference type="SAM" id="Phobius"/>
    </source>
</evidence>
<accession>J4GP84</accession>
<dbReference type="InParanoid" id="J4GP84"/>
<evidence type="ECO:0000313" key="2">
    <source>
        <dbReference type="EMBL" id="CCM02335.1"/>
    </source>
</evidence>
<evidence type="ECO:0000313" key="3">
    <source>
        <dbReference type="Proteomes" id="UP000006352"/>
    </source>
</evidence>
<dbReference type="Proteomes" id="UP000006352">
    <property type="component" value="Unassembled WGS sequence"/>
</dbReference>
<dbReference type="AlphaFoldDB" id="J4GP84"/>
<dbReference type="RefSeq" id="XP_012181618.1">
    <property type="nucleotide sequence ID" value="XM_012326228.1"/>
</dbReference>
<feature type="transmembrane region" description="Helical" evidence="1">
    <location>
        <begin position="170"/>
        <end position="189"/>
    </location>
</feature>
<sequence>MAAWIADRERDYRDFGKGQVVLGPVVADSNSWTIWEGNRCTVYTLVYYDRASGATETNPSRYICSCLLDTFAIPGYVACASVLVFLLQFTLQKLYSKSNAAEISDSAEADFDDVIEASNMMAASLQPVDTSIRIFNAVRLAGCLALLGMTIYTAYTMGWGDMTEKLQLNIFWLHLALCVTFTYSSLLALHSILAAPSTIGTTTRHLAVVLASTWLVYIYRDAWPLATVPLTPVDAAEGTLLWAKLAMLTLVAVIVPLLIPRRYVPLDPKV</sequence>